<keyword evidence="1" id="KW-0472">Membrane</keyword>
<keyword evidence="3" id="KW-1185">Reference proteome</keyword>
<feature type="transmembrane region" description="Helical" evidence="1">
    <location>
        <begin position="12"/>
        <end position="34"/>
    </location>
</feature>
<name>A0ABU0L2P5_9BACL</name>
<dbReference type="EMBL" id="JAUSWA010000018">
    <property type="protein sequence ID" value="MDQ0494963.1"/>
    <property type="molecule type" value="Genomic_DNA"/>
</dbReference>
<sequence length="57" mass="6702">MFDELFFHEMSLLFLLGSEILLLIFALIFIINIFKKNKAMHQLDEILAETTQLTKSK</sequence>
<organism evidence="2 3">
    <name type="scientific">Paenibacillus brasilensis</name>
    <dbReference type="NCBI Taxonomy" id="128574"/>
    <lineage>
        <taxon>Bacteria</taxon>
        <taxon>Bacillati</taxon>
        <taxon>Bacillota</taxon>
        <taxon>Bacilli</taxon>
        <taxon>Bacillales</taxon>
        <taxon>Paenibacillaceae</taxon>
        <taxon>Paenibacillus</taxon>
    </lineage>
</organism>
<evidence type="ECO:0000313" key="2">
    <source>
        <dbReference type="EMBL" id="MDQ0494963.1"/>
    </source>
</evidence>
<dbReference type="Proteomes" id="UP001242811">
    <property type="component" value="Unassembled WGS sequence"/>
</dbReference>
<keyword evidence="1" id="KW-1133">Transmembrane helix</keyword>
<gene>
    <name evidence="2" type="ORF">QOZ95_003141</name>
</gene>
<evidence type="ECO:0000256" key="1">
    <source>
        <dbReference type="SAM" id="Phobius"/>
    </source>
</evidence>
<protein>
    <recommendedName>
        <fullName evidence="4">DUF4083 domain-containing protein</fullName>
    </recommendedName>
</protein>
<accession>A0ABU0L2P5</accession>
<reference evidence="2 3" key="1">
    <citation type="submission" date="2023-07" db="EMBL/GenBank/DDBJ databases">
        <title>Genomic Encyclopedia of Type Strains, Phase IV (KMG-IV): sequencing the most valuable type-strain genomes for metagenomic binning, comparative biology and taxonomic classification.</title>
        <authorList>
            <person name="Goeker M."/>
        </authorList>
    </citation>
    <scope>NUCLEOTIDE SEQUENCE [LARGE SCALE GENOMIC DNA]</scope>
    <source>
        <strain evidence="2 3">DSM 14914</strain>
    </source>
</reference>
<evidence type="ECO:0008006" key="4">
    <source>
        <dbReference type="Google" id="ProtNLM"/>
    </source>
</evidence>
<comment type="caution">
    <text evidence="2">The sequence shown here is derived from an EMBL/GenBank/DDBJ whole genome shotgun (WGS) entry which is preliminary data.</text>
</comment>
<proteinExistence type="predicted"/>
<dbReference type="RefSeq" id="WP_167518655.1">
    <property type="nucleotide sequence ID" value="NZ_CP045298.1"/>
</dbReference>
<keyword evidence="1" id="KW-0812">Transmembrane</keyword>
<evidence type="ECO:0000313" key="3">
    <source>
        <dbReference type="Proteomes" id="UP001242811"/>
    </source>
</evidence>